<evidence type="ECO:0000256" key="3">
    <source>
        <dbReference type="ARBA" id="ARBA00022588"/>
    </source>
</evidence>
<dbReference type="OMA" id="IICKHTH"/>
<dbReference type="GO" id="GO:0045087">
    <property type="term" value="P:innate immune response"/>
    <property type="evidence" value="ECO:0007669"/>
    <property type="project" value="UniProtKB-KW"/>
</dbReference>
<evidence type="ECO:0000259" key="6">
    <source>
        <dbReference type="PROSITE" id="PS50209"/>
    </source>
</evidence>
<evidence type="ECO:0000256" key="5">
    <source>
        <dbReference type="ARBA" id="ARBA00023198"/>
    </source>
</evidence>
<evidence type="ECO:0000256" key="2">
    <source>
        <dbReference type="ARBA" id="ARBA00022490"/>
    </source>
</evidence>
<dbReference type="Proteomes" id="UP000265140">
    <property type="component" value="Chromosome 9"/>
</dbReference>
<keyword evidence="4" id="KW-0391">Immunity</keyword>
<comment type="subcellular location">
    <subcellularLocation>
        <location evidence="1">Cytoplasm</location>
        <location evidence="1">Cytosol</location>
    </subcellularLocation>
</comment>
<keyword evidence="2" id="KW-0963">Cytoplasm</keyword>
<dbReference type="FunFam" id="1.10.533.10:FF:000013">
    <property type="entry name" value="Apoptosis-associated speck-like protein containing a CARD"/>
    <property type="match status" value="1"/>
</dbReference>
<proteinExistence type="predicted"/>
<reference evidence="7" key="2">
    <citation type="submission" date="2020-02" db="EMBL/GenBank/DDBJ databases">
        <title>Esox lucius (northern pike) genome, fEsoLuc1, primary haplotype.</title>
        <authorList>
            <person name="Myers G."/>
            <person name="Karagic N."/>
            <person name="Meyer A."/>
            <person name="Pippel M."/>
            <person name="Reichard M."/>
            <person name="Winkler S."/>
            <person name="Tracey A."/>
            <person name="Sims Y."/>
            <person name="Howe K."/>
            <person name="Rhie A."/>
            <person name="Formenti G."/>
            <person name="Durbin R."/>
            <person name="Fedrigo O."/>
            <person name="Jarvis E.D."/>
        </authorList>
    </citation>
    <scope>NUCLEOTIDE SEQUENCE [LARGE SCALE GENOMIC DNA]</scope>
</reference>
<dbReference type="InterPro" id="IPR033516">
    <property type="entry name" value="CARD8/ASC/NALP1_CARD"/>
</dbReference>
<dbReference type="GO" id="GO:0006954">
    <property type="term" value="P:inflammatory response"/>
    <property type="evidence" value="ECO:0007669"/>
    <property type="project" value="UniProtKB-KW"/>
</dbReference>
<evidence type="ECO:0000313" key="7">
    <source>
        <dbReference type="Ensembl" id="ENSELUP00000036233.3"/>
    </source>
</evidence>
<name>A0A3P9A6G7_ESOLU</name>
<keyword evidence="5" id="KW-0395">Inflammatory response</keyword>
<dbReference type="Ensembl" id="ENSELUT00000024627.3">
    <property type="protein sequence ID" value="ENSELUP00000036233.3"/>
    <property type="gene ID" value="ENSELUG00000015473.3"/>
</dbReference>
<evidence type="ECO:0000256" key="4">
    <source>
        <dbReference type="ARBA" id="ARBA00022859"/>
    </source>
</evidence>
<sequence length="149" mass="16817">MTISPGSMTIIDAAFVDENRKDLIQRVTIVMTIADDLLQRGMIDQEMYNNIKALRTTQDKMRELYIALNSGGVKVKSTFYTILLNKEPYLVQDLGKGETHQNHYDKGHRWNRKNSLSAEVHLGLGRGKSQSGCGFHLCASIQRAEFGSR</sequence>
<dbReference type="STRING" id="8010.ENSELUP00000036233"/>
<dbReference type="InterPro" id="IPR051249">
    <property type="entry name" value="NLRP_Inflammasome"/>
</dbReference>
<dbReference type="GeneTree" id="ENSGT00990000203949"/>
<keyword evidence="3" id="KW-0399">Innate immunity</keyword>
<reference evidence="7" key="3">
    <citation type="submission" date="2025-08" db="UniProtKB">
        <authorList>
            <consortium name="Ensembl"/>
        </authorList>
    </citation>
    <scope>IDENTIFICATION</scope>
</reference>
<dbReference type="Pfam" id="PF00619">
    <property type="entry name" value="CARD"/>
    <property type="match status" value="1"/>
</dbReference>
<dbReference type="Gene3D" id="1.10.533.10">
    <property type="entry name" value="Death Domain, Fas"/>
    <property type="match status" value="1"/>
</dbReference>
<dbReference type="PANTHER" id="PTHR46985">
    <property type="entry name" value="NACHT, LRR AND PYD DOMAINS-CONTAINING PROTEIN 1"/>
    <property type="match status" value="1"/>
</dbReference>
<feature type="domain" description="CARD" evidence="6">
    <location>
        <begin position="8"/>
        <end position="98"/>
    </location>
</feature>
<keyword evidence="8" id="KW-1185">Reference proteome</keyword>
<protein>
    <recommendedName>
        <fullName evidence="6">CARD domain-containing protein</fullName>
    </recommendedName>
</protein>
<dbReference type="InterPro" id="IPR001315">
    <property type="entry name" value="CARD"/>
</dbReference>
<dbReference type="AlphaFoldDB" id="A0A3P9A6G7"/>
<reference evidence="7" key="4">
    <citation type="submission" date="2025-09" db="UniProtKB">
        <authorList>
            <consortium name="Ensembl"/>
        </authorList>
    </citation>
    <scope>IDENTIFICATION</scope>
</reference>
<dbReference type="GO" id="GO:0005829">
    <property type="term" value="C:cytosol"/>
    <property type="evidence" value="ECO:0007669"/>
    <property type="project" value="UniProtKB-SubCell"/>
</dbReference>
<evidence type="ECO:0000256" key="1">
    <source>
        <dbReference type="ARBA" id="ARBA00004514"/>
    </source>
</evidence>
<evidence type="ECO:0000313" key="8">
    <source>
        <dbReference type="Proteomes" id="UP000265140"/>
    </source>
</evidence>
<accession>A0A3P9A6G7</accession>
<organism evidence="7 8">
    <name type="scientific">Esox lucius</name>
    <name type="common">Northern pike</name>
    <dbReference type="NCBI Taxonomy" id="8010"/>
    <lineage>
        <taxon>Eukaryota</taxon>
        <taxon>Metazoa</taxon>
        <taxon>Chordata</taxon>
        <taxon>Craniata</taxon>
        <taxon>Vertebrata</taxon>
        <taxon>Euteleostomi</taxon>
        <taxon>Actinopterygii</taxon>
        <taxon>Neopterygii</taxon>
        <taxon>Teleostei</taxon>
        <taxon>Protacanthopterygii</taxon>
        <taxon>Esociformes</taxon>
        <taxon>Esocidae</taxon>
        <taxon>Esox</taxon>
    </lineage>
</organism>
<dbReference type="PROSITE" id="PS50209">
    <property type="entry name" value="CARD"/>
    <property type="match status" value="1"/>
</dbReference>
<dbReference type="InterPro" id="IPR011029">
    <property type="entry name" value="DEATH-like_dom_sf"/>
</dbReference>
<dbReference type="SUPFAM" id="SSF47986">
    <property type="entry name" value="DEATH domain"/>
    <property type="match status" value="1"/>
</dbReference>
<dbReference type="CDD" id="cd08330">
    <property type="entry name" value="CARD_ASC_NALP1"/>
    <property type="match status" value="1"/>
</dbReference>
<dbReference type="GO" id="GO:0042981">
    <property type="term" value="P:regulation of apoptotic process"/>
    <property type="evidence" value="ECO:0007669"/>
    <property type="project" value="InterPro"/>
</dbReference>
<reference evidence="8" key="1">
    <citation type="journal article" date="2014" name="PLoS ONE">
        <title>The genome and linkage map of the northern pike (Esox lucius): conserved synteny revealed between the salmonid sister group and the Neoteleostei.</title>
        <authorList>
            <person name="Rondeau E.B."/>
            <person name="Minkley D.R."/>
            <person name="Leong J.S."/>
            <person name="Messmer A.M."/>
            <person name="Jantzen J.R."/>
            <person name="von Schalburg K.R."/>
            <person name="Lemon C."/>
            <person name="Bird N.H."/>
            <person name="Koop B.F."/>
        </authorList>
    </citation>
    <scope>NUCLEOTIDE SEQUENCE</scope>
</reference>
<dbReference type="PANTHER" id="PTHR46985:SF2">
    <property type="entry name" value="APOPTOSIS-ASSOCIATED SPECK-LIKE PROTEIN CONTAINING A CARD"/>
    <property type="match status" value="1"/>
</dbReference>
<dbReference type="Bgee" id="ENSELUG00000015473">
    <property type="expression patterns" value="Expressed in stomach and 7 other cell types or tissues"/>
</dbReference>
<dbReference type="InParanoid" id="A0A3P9A6G7"/>